<feature type="compositionally biased region" description="Polar residues" evidence="1">
    <location>
        <begin position="484"/>
        <end position="495"/>
    </location>
</feature>
<keyword evidence="3" id="KW-1185">Reference proteome</keyword>
<organism evidence="2 3">
    <name type="scientific">Sodiomyces alkalinus (strain CBS 110278 / VKM F-3762 / F11)</name>
    <name type="common">Alkaliphilic filamentous fungus</name>
    <dbReference type="NCBI Taxonomy" id="1314773"/>
    <lineage>
        <taxon>Eukaryota</taxon>
        <taxon>Fungi</taxon>
        <taxon>Dikarya</taxon>
        <taxon>Ascomycota</taxon>
        <taxon>Pezizomycotina</taxon>
        <taxon>Sordariomycetes</taxon>
        <taxon>Hypocreomycetidae</taxon>
        <taxon>Glomerellales</taxon>
        <taxon>Plectosphaerellaceae</taxon>
        <taxon>Sodiomyces</taxon>
    </lineage>
</organism>
<dbReference type="GeneID" id="39583393"/>
<accession>A0A3N2PYK3</accession>
<evidence type="ECO:0000313" key="3">
    <source>
        <dbReference type="Proteomes" id="UP000272025"/>
    </source>
</evidence>
<protein>
    <submittedName>
        <fullName evidence="2">Uncharacterized protein</fullName>
    </submittedName>
</protein>
<name>A0A3N2PYK3_SODAK</name>
<feature type="region of interest" description="Disordered" evidence="1">
    <location>
        <begin position="472"/>
        <end position="495"/>
    </location>
</feature>
<dbReference type="STRING" id="1314773.A0A3N2PYK3"/>
<evidence type="ECO:0000256" key="1">
    <source>
        <dbReference type="SAM" id="MobiDB-lite"/>
    </source>
</evidence>
<proteinExistence type="predicted"/>
<dbReference type="EMBL" id="ML119053">
    <property type="protein sequence ID" value="ROT39611.1"/>
    <property type="molecule type" value="Genomic_DNA"/>
</dbReference>
<dbReference type="Proteomes" id="UP000272025">
    <property type="component" value="Unassembled WGS sequence"/>
</dbReference>
<reference evidence="2 3" key="1">
    <citation type="journal article" date="2018" name="Mol. Ecol.">
        <title>The obligate alkalophilic soda-lake fungus Sodiomyces alkalinus has shifted to a protein diet.</title>
        <authorList>
            <person name="Grum-Grzhimaylo A.A."/>
            <person name="Falkoski D.L."/>
            <person name="van den Heuvel J."/>
            <person name="Valero-Jimenez C.A."/>
            <person name="Min B."/>
            <person name="Choi I.G."/>
            <person name="Lipzen A."/>
            <person name="Daum C.G."/>
            <person name="Aanen D.K."/>
            <person name="Tsang A."/>
            <person name="Henrissat B."/>
            <person name="Bilanenko E.N."/>
            <person name="de Vries R.P."/>
            <person name="van Kan J.A.L."/>
            <person name="Grigoriev I.V."/>
            <person name="Debets A.J.M."/>
        </authorList>
    </citation>
    <scope>NUCLEOTIDE SEQUENCE [LARGE SCALE GENOMIC DNA]</scope>
    <source>
        <strain evidence="2 3">F11</strain>
    </source>
</reference>
<dbReference type="AlphaFoldDB" id="A0A3N2PYK3"/>
<gene>
    <name evidence="2" type="ORF">SODALDRAFT_377548</name>
</gene>
<dbReference type="RefSeq" id="XP_028467417.1">
    <property type="nucleotide sequence ID" value="XM_028614916.1"/>
</dbReference>
<dbReference type="OrthoDB" id="4154404at2759"/>
<evidence type="ECO:0000313" key="2">
    <source>
        <dbReference type="EMBL" id="ROT39611.1"/>
    </source>
</evidence>
<sequence length="732" mass="82019">MRALKNQEEFRCRLILFDLDSGCCLTYLHKFLIYANDSSCLPFHLSKMYQVNNFWIPSSSLSIFTDTIAITFSSPLIIPPQLYSPYLDSRTTPRFTMHLRYSILAGIATAYLALARNRTINFDTPGTIGSCADVGCPRDENDNYVCPLNGLPNKAVGFSRISTPHLPPALQNLSLAWVQTNWRDSDPIPRYLFETFSLTSPHGYKFGRDYNGFEGCAVFLRNRSPGFRFGHQDVPWDRDMGTCEEALGFNCVEELIFVAERFDFGDLPPEEACPALSNAISSMNPAKSSCSWSPEDRTNKRIWNEINERALSGSTANNPLVLDPEEPECWPVEPKSLAITPVKQFSGMVRANQKGGNPFYRMTPILTVFYPRIPSHLANGTNNPYLLSDHDEARPRAQMTCLKVVSRAPGLVPLAGLRHRHLELAVGLVVGGAQPQKTLQHREFRNIMAVSADWPVIVAPCAKMKGLLSFPESSRGISHDDSDSQNAPSVQISSQSLTESWRPMLIGQCKDVINEAYGCHNKAWRFHLEGNLPPGRKRKLIIIRINGYSLPELPLPPVPASKKERKDPYTRPPTGLKVYQLSYFSCMFVGSGGTGRSKRYGSSGLSLLGQGQEQVFAVRCKTQTAFQGVGTRAVFLTDLQVVRRKAVVVFSGHLRIASGNLMGPTTDESMLYVSRLGWYMEDCIWQWVNAAWPPVAYRHVPWWRTMRNQGVEIGKLEPVAVGYRRISKGSRH</sequence>